<dbReference type="Proteomes" id="UP000326062">
    <property type="component" value="Chromosome 14"/>
</dbReference>
<dbReference type="Gene3D" id="3.30.420.10">
    <property type="entry name" value="Ribonuclease H-like superfamily/Ribonuclease H"/>
    <property type="match status" value="1"/>
</dbReference>
<dbReference type="PANTHER" id="PTHR46060:SF2">
    <property type="entry name" value="HISTONE-LYSINE N-METHYLTRANSFERASE SETMAR"/>
    <property type="match status" value="1"/>
</dbReference>
<keyword evidence="2" id="KW-1185">Reference proteome</keyword>
<accession>A0A5N3W1J0</accession>
<dbReference type="EMBL" id="VCEB01000020">
    <property type="protein sequence ID" value="KAB0355537.1"/>
    <property type="molecule type" value="Genomic_DNA"/>
</dbReference>
<evidence type="ECO:0000313" key="1">
    <source>
        <dbReference type="EMBL" id="KAB0355537.1"/>
    </source>
</evidence>
<dbReference type="GO" id="GO:0005634">
    <property type="term" value="C:nucleus"/>
    <property type="evidence" value="ECO:0007669"/>
    <property type="project" value="TreeGrafter"/>
</dbReference>
<dbReference type="GO" id="GO:0003690">
    <property type="term" value="F:double-stranded DNA binding"/>
    <property type="evidence" value="ECO:0007669"/>
    <property type="project" value="TreeGrafter"/>
</dbReference>
<dbReference type="GO" id="GO:0031297">
    <property type="term" value="P:replication fork processing"/>
    <property type="evidence" value="ECO:0007669"/>
    <property type="project" value="TreeGrafter"/>
</dbReference>
<dbReference type="GO" id="GO:0006303">
    <property type="term" value="P:double-strand break repair via nonhomologous end joining"/>
    <property type="evidence" value="ECO:0007669"/>
    <property type="project" value="TreeGrafter"/>
</dbReference>
<dbReference type="PANTHER" id="PTHR46060">
    <property type="entry name" value="MARINER MOS1 TRANSPOSASE-LIKE PROTEIN"/>
    <property type="match status" value="1"/>
</dbReference>
<feature type="non-terminal residue" evidence="1">
    <location>
        <position position="1"/>
    </location>
</feature>
<dbReference type="GO" id="GO:0015074">
    <property type="term" value="P:DNA integration"/>
    <property type="evidence" value="ECO:0007669"/>
    <property type="project" value="TreeGrafter"/>
</dbReference>
<dbReference type="InterPro" id="IPR052709">
    <property type="entry name" value="Transposase-MT_Hybrid"/>
</dbReference>
<gene>
    <name evidence="1" type="ORF">FD755_021478</name>
</gene>
<dbReference type="GO" id="GO:0000729">
    <property type="term" value="P:DNA double-strand break processing"/>
    <property type="evidence" value="ECO:0007669"/>
    <property type="project" value="TreeGrafter"/>
</dbReference>
<dbReference type="Pfam" id="PF01359">
    <property type="entry name" value="Transposase_1"/>
    <property type="match status" value="1"/>
</dbReference>
<dbReference type="GO" id="GO:0000014">
    <property type="term" value="F:single-stranded DNA endodeoxyribonuclease activity"/>
    <property type="evidence" value="ECO:0007669"/>
    <property type="project" value="TreeGrafter"/>
</dbReference>
<evidence type="ECO:0008006" key="3">
    <source>
        <dbReference type="Google" id="ProtNLM"/>
    </source>
</evidence>
<organism evidence="1 2">
    <name type="scientific">Muntiacus reevesi</name>
    <name type="common">Reeves' muntjac</name>
    <name type="synonym">Cervus reevesi</name>
    <dbReference type="NCBI Taxonomy" id="9886"/>
    <lineage>
        <taxon>Eukaryota</taxon>
        <taxon>Metazoa</taxon>
        <taxon>Chordata</taxon>
        <taxon>Craniata</taxon>
        <taxon>Vertebrata</taxon>
        <taxon>Euteleostomi</taxon>
        <taxon>Mammalia</taxon>
        <taxon>Eutheria</taxon>
        <taxon>Laurasiatheria</taxon>
        <taxon>Artiodactyla</taxon>
        <taxon>Ruminantia</taxon>
        <taxon>Pecora</taxon>
        <taxon>Cervidae</taxon>
        <taxon>Muntiacinae</taxon>
        <taxon>Muntiacus</taxon>
    </lineage>
</organism>
<dbReference type="GO" id="GO:0044547">
    <property type="term" value="F:DNA topoisomerase binding"/>
    <property type="evidence" value="ECO:0007669"/>
    <property type="project" value="TreeGrafter"/>
</dbReference>
<dbReference type="GO" id="GO:0042800">
    <property type="term" value="F:histone H3K4 methyltransferase activity"/>
    <property type="evidence" value="ECO:0007669"/>
    <property type="project" value="TreeGrafter"/>
</dbReference>
<evidence type="ECO:0000313" key="2">
    <source>
        <dbReference type="Proteomes" id="UP000326062"/>
    </source>
</evidence>
<dbReference type="GO" id="GO:0003697">
    <property type="term" value="F:single-stranded DNA binding"/>
    <property type="evidence" value="ECO:0007669"/>
    <property type="project" value="TreeGrafter"/>
</dbReference>
<protein>
    <recommendedName>
        <fullName evidence="3">Mos1 transposase HTH domain-containing protein</fullName>
    </recommendedName>
</protein>
<dbReference type="AlphaFoldDB" id="A0A5N3W1J0"/>
<dbReference type="GO" id="GO:0035861">
    <property type="term" value="C:site of double-strand break"/>
    <property type="evidence" value="ECO:0007669"/>
    <property type="project" value="TreeGrafter"/>
</dbReference>
<dbReference type="InterPro" id="IPR036397">
    <property type="entry name" value="RNaseH_sf"/>
</dbReference>
<name>A0A5N3W1J0_MUNRE</name>
<dbReference type="GO" id="GO:0046975">
    <property type="term" value="F:histone H3K36 methyltransferase activity"/>
    <property type="evidence" value="ECO:0007669"/>
    <property type="project" value="TreeGrafter"/>
</dbReference>
<comment type="caution">
    <text evidence="1">The sequence shown here is derived from an EMBL/GenBank/DDBJ whole genome shotgun (WGS) entry which is preliminary data.</text>
</comment>
<dbReference type="Gene3D" id="1.10.10.10">
    <property type="entry name" value="Winged helix-like DNA-binding domain superfamily/Winged helix DNA-binding domain"/>
    <property type="match status" value="1"/>
</dbReference>
<proteinExistence type="predicted"/>
<dbReference type="GO" id="GO:0044774">
    <property type="term" value="P:mitotic DNA integrity checkpoint signaling"/>
    <property type="evidence" value="ECO:0007669"/>
    <property type="project" value="TreeGrafter"/>
</dbReference>
<dbReference type="Gene3D" id="1.10.10.1450">
    <property type="match status" value="1"/>
</dbReference>
<reference evidence="1 2" key="1">
    <citation type="submission" date="2019-06" db="EMBL/GenBank/DDBJ databases">
        <title>Discovery of a novel chromosome fission-fusion reversal in muntjac.</title>
        <authorList>
            <person name="Mudd A.B."/>
            <person name="Bredeson J.V."/>
            <person name="Baum R."/>
            <person name="Hockemeyer D."/>
            <person name="Rokhsar D.S."/>
        </authorList>
    </citation>
    <scope>NUCLEOTIDE SEQUENCE [LARGE SCALE GENOMIC DNA]</scope>
    <source>
        <strain evidence="1">UCam_UCB_Mr</strain>
        <tissue evidence="1">Fibroblast cell line</tissue>
    </source>
</reference>
<sequence length="298" mass="34414">AIFLLEIKMGRKAAETTCNIDNAFGQGTANECTVLWWFKKSVSDLPSEVDNGKLRAIFKADPLTTTWEVAEKLNIDHSMVTQHLKHIGKVKKLGKWVPPEQLQIKKKSSKNNDQFLDWTVTSNEKWILYDNRGQPAQWLDQEAAPKHFPKLNLPPKKVTVTVWWFAARLIHNCFLNPGEPITSEKHAQQINVKHRKLHHVQLATVNRKGPILHDSLKELDYEVLPHPPYPPDLLPTSYHFFKHFNNFLQGKHFHTHQEAENAFQDLIDSQRTDFYATGISKLISCWQNCVDCNGSYFD</sequence>
<dbReference type="GO" id="GO:0000793">
    <property type="term" value="C:condensed chromosome"/>
    <property type="evidence" value="ECO:0007669"/>
    <property type="project" value="TreeGrafter"/>
</dbReference>
<dbReference type="InterPro" id="IPR036388">
    <property type="entry name" value="WH-like_DNA-bd_sf"/>
</dbReference>
<dbReference type="InterPro" id="IPR001888">
    <property type="entry name" value="Transposase_1"/>
</dbReference>